<evidence type="ECO:0000313" key="4">
    <source>
        <dbReference type="Proteomes" id="UP000063699"/>
    </source>
</evidence>
<dbReference type="Pfam" id="PF03644">
    <property type="entry name" value="Glyco_hydro_85"/>
    <property type="match status" value="1"/>
</dbReference>
<evidence type="ECO:0000313" key="3">
    <source>
        <dbReference type="EMBL" id="ALG07232.1"/>
    </source>
</evidence>
<gene>
    <name evidence="3" type="ORF">AOZ06_10140</name>
</gene>
<dbReference type="STRING" id="860235.AOZ06_10140"/>
<evidence type="ECO:0000259" key="2">
    <source>
        <dbReference type="Pfam" id="PF03644"/>
    </source>
</evidence>
<dbReference type="InterPro" id="IPR032979">
    <property type="entry name" value="ENGase"/>
</dbReference>
<dbReference type="PANTHER" id="PTHR13246">
    <property type="entry name" value="ENDO BETA N-ACETYLGLUCOSAMINIDASE"/>
    <property type="match status" value="1"/>
</dbReference>
<dbReference type="GO" id="GO:0005829">
    <property type="term" value="C:cytosol"/>
    <property type="evidence" value="ECO:0007669"/>
    <property type="project" value="UniProtKB-SubCell"/>
</dbReference>
<reference evidence="3 4" key="1">
    <citation type="submission" date="2015-07" db="EMBL/GenBank/DDBJ databases">
        <title>Genome sequencing of Kibdelosporangium phytohabitans.</title>
        <authorList>
            <person name="Qin S."/>
            <person name="Xing K."/>
        </authorList>
    </citation>
    <scope>NUCLEOTIDE SEQUENCE [LARGE SCALE GENOMIC DNA]</scope>
    <source>
        <strain evidence="3 4">KLBMP1111</strain>
    </source>
</reference>
<dbReference type="KEGG" id="kphy:AOZ06_10140"/>
<dbReference type="OrthoDB" id="1089471at2"/>
<feature type="region of interest" description="Disordered" evidence="1">
    <location>
        <begin position="284"/>
        <end position="325"/>
    </location>
</feature>
<name>A0A0N9HY87_9PSEU</name>
<dbReference type="Gene3D" id="3.20.20.80">
    <property type="entry name" value="Glycosidases"/>
    <property type="match status" value="1"/>
</dbReference>
<sequence length="325" mass="35912">MTSSGAAAAGSWSHKMVEVARRYGFDGWFVNQETAGGDTALATAMKEFLTYLRASGLRVIWYDTMTRTGSVSWQNALTSANQQFFQEGSTRVSDGVFLNFWWNSPGLASSAALARSLSRSPYDLFAGVDVEANGYTTSVGWASVFPEGRPHVTSLGFYRPEWTFKRATGPVDFYTRDNRFWVGQNGDPDTTTTTTTRTAWKGVAHYVSGQTPITTLPFMTNFNTGHGRKFAVVGTVLSTSAYNNLSLQDVLPTWRWGGRVDRHQAHPEPGLGQPVRRRHFVADRGGDQRDQHHPAVRDPAVPGRRGQPHAGPPRTRWARPGCRPG</sequence>
<protein>
    <recommendedName>
        <fullName evidence="2">Cytosolic endo-beta-N-acetylglucosaminidase TIM barrel domain-containing protein</fullName>
    </recommendedName>
</protein>
<dbReference type="Proteomes" id="UP000063699">
    <property type="component" value="Chromosome"/>
</dbReference>
<organism evidence="3 4">
    <name type="scientific">Kibdelosporangium phytohabitans</name>
    <dbReference type="NCBI Taxonomy" id="860235"/>
    <lineage>
        <taxon>Bacteria</taxon>
        <taxon>Bacillati</taxon>
        <taxon>Actinomycetota</taxon>
        <taxon>Actinomycetes</taxon>
        <taxon>Pseudonocardiales</taxon>
        <taxon>Pseudonocardiaceae</taxon>
        <taxon>Kibdelosporangium</taxon>
    </lineage>
</organism>
<dbReference type="Gene3D" id="2.60.120.260">
    <property type="entry name" value="Galactose-binding domain-like"/>
    <property type="match status" value="1"/>
</dbReference>
<feature type="domain" description="Cytosolic endo-beta-N-acetylglucosaminidase TIM barrel" evidence="2">
    <location>
        <begin position="14"/>
        <end position="230"/>
    </location>
</feature>
<dbReference type="GO" id="GO:0033925">
    <property type="term" value="F:mannosyl-glycoprotein endo-beta-N-acetylglucosaminidase activity"/>
    <property type="evidence" value="ECO:0007669"/>
    <property type="project" value="InterPro"/>
</dbReference>
<evidence type="ECO:0000256" key="1">
    <source>
        <dbReference type="SAM" id="MobiDB-lite"/>
    </source>
</evidence>
<dbReference type="PANTHER" id="PTHR13246:SF1">
    <property type="entry name" value="CYTOSOLIC ENDO-BETA-N-ACETYLGLUCOSAMINIDASE"/>
    <property type="match status" value="1"/>
</dbReference>
<proteinExistence type="predicted"/>
<keyword evidence="4" id="KW-1185">Reference proteome</keyword>
<dbReference type="AlphaFoldDB" id="A0A0N9HY87"/>
<dbReference type="EMBL" id="CP012752">
    <property type="protein sequence ID" value="ALG07232.1"/>
    <property type="molecule type" value="Genomic_DNA"/>
</dbReference>
<dbReference type="InterPro" id="IPR005201">
    <property type="entry name" value="TIM_ENGase"/>
</dbReference>
<feature type="compositionally biased region" description="Basic and acidic residues" evidence="1">
    <location>
        <begin position="284"/>
        <end position="296"/>
    </location>
</feature>
<accession>A0A0N9HY87</accession>